<dbReference type="Pfam" id="PF03190">
    <property type="entry name" value="Thioredox_DsbH"/>
    <property type="match status" value="1"/>
</dbReference>
<dbReference type="EMBL" id="FQYR01000003">
    <property type="protein sequence ID" value="SHJ19933.1"/>
    <property type="molecule type" value="Genomic_DNA"/>
</dbReference>
<dbReference type="Gene3D" id="3.40.30.10">
    <property type="entry name" value="Glutaredoxin"/>
    <property type="match status" value="1"/>
</dbReference>
<dbReference type="PIRSF" id="PIRSF006402">
    <property type="entry name" value="UCP006402_thioredoxin"/>
    <property type="match status" value="1"/>
</dbReference>
<dbReference type="InterPro" id="IPR024705">
    <property type="entry name" value="Ssp411"/>
</dbReference>
<dbReference type="InParanoid" id="A0A1M6HCR6"/>
<accession>A0A1M6HCR6</accession>
<dbReference type="SUPFAM" id="SSF52833">
    <property type="entry name" value="Thioredoxin-like"/>
    <property type="match status" value="1"/>
</dbReference>
<dbReference type="InterPro" id="IPR004879">
    <property type="entry name" value="Ssp411-like_TRX"/>
</dbReference>
<name>A0A1M6HCR6_9BACT</name>
<dbReference type="Gene3D" id="1.50.10.10">
    <property type="match status" value="1"/>
</dbReference>
<dbReference type="RefSeq" id="WP_143158800.1">
    <property type="nucleotide sequence ID" value="NZ_FQYR01000003.1"/>
</dbReference>
<sequence>MIRWLIIVLYLSVAGLFADELAGNTGAMQEGEKKLNRLAGEASPYLRQHATNPVDWHPWGEAAFQKAQRENKPILLSIGYSTCHWCHVMERESFENEEIAKLLNAHFVAIKLDREERPDVDKIYMTAYQAMMGENGGWPLNIFLTPGLKPFYGGTYFPPTSRAGRVGFQEVLIQLKDAWAAKQQEIEGSADKIRQHLSEAYGKAHPSDGVPPVDILMMAGVKLLQHGDKRQGGWGAGPKFPQPSHLLFLLREWRRSGNPDILEFAKLTADRMAAGGIHDQLGGGFHRYAVDGKWLVPHFEKMLYDQAQLMDFYTEMWVITKDPTYAQVVKGIAEYVIGEMQAEQGGFYCAEDAQSEGKEGKYWCWTMAELRELLSEDELNVVTSYYGLTDEGNFYDHSDPEALENQNVLSVVNPDVAKKSPDLLQQAQVKMLAVRQKRVEPSTDDKVLASWNGMMIGALARAGAAFHEESYTKASERAYDFVKKEMWNGARLAHRWHDGDLDESAQAESYLLMLQAARRMYEIRLKPDDLEWAIQLAEAAENLFYDREHGGFFESAEAADVIVRMKGDYDGAMPTAGSVAALEYLKLAEITGREDFQQLGQKTLQAQGRVLEEAPTSLTFMLAALDFYHSKHQRLVLVDGEGGKEAFQQQISGKYLPNLTVMSNEGKVAEFERGLRAKEGKATAYFCEGEACQPPVTEAAALKLK</sequence>
<dbReference type="InterPro" id="IPR012341">
    <property type="entry name" value="6hp_glycosidase-like_sf"/>
</dbReference>
<dbReference type="PANTHER" id="PTHR42899">
    <property type="entry name" value="SPERMATOGENESIS-ASSOCIATED PROTEIN 20"/>
    <property type="match status" value="1"/>
</dbReference>
<dbReference type="InterPro" id="IPR008928">
    <property type="entry name" value="6-hairpin_glycosidase_sf"/>
</dbReference>
<dbReference type="InterPro" id="IPR036249">
    <property type="entry name" value="Thioredoxin-like_sf"/>
</dbReference>
<dbReference type="Proteomes" id="UP000184510">
    <property type="component" value="Unassembled WGS sequence"/>
</dbReference>
<feature type="domain" description="Spermatogenesis-associated protein 20-like TRX" evidence="1">
    <location>
        <begin position="36"/>
        <end position="197"/>
    </location>
</feature>
<gene>
    <name evidence="2" type="ORF">SAMN02745181_1437</name>
</gene>
<keyword evidence="3" id="KW-1185">Reference proteome</keyword>
<dbReference type="AlphaFoldDB" id="A0A1M6HCR6"/>
<organism evidence="2 3">
    <name type="scientific">Rubritalea squalenifaciens DSM 18772</name>
    <dbReference type="NCBI Taxonomy" id="1123071"/>
    <lineage>
        <taxon>Bacteria</taxon>
        <taxon>Pseudomonadati</taxon>
        <taxon>Verrucomicrobiota</taxon>
        <taxon>Verrucomicrobiia</taxon>
        <taxon>Verrucomicrobiales</taxon>
        <taxon>Rubritaleaceae</taxon>
        <taxon>Rubritalea</taxon>
    </lineage>
</organism>
<dbReference type="STRING" id="1123071.SAMN02745181_1437"/>
<evidence type="ECO:0000259" key="1">
    <source>
        <dbReference type="Pfam" id="PF03190"/>
    </source>
</evidence>
<protein>
    <recommendedName>
        <fullName evidence="1">Spermatogenesis-associated protein 20-like TRX domain-containing protein</fullName>
    </recommendedName>
</protein>
<dbReference type="OrthoDB" id="9762614at2"/>
<reference evidence="2 3" key="1">
    <citation type="submission" date="2016-11" db="EMBL/GenBank/DDBJ databases">
        <authorList>
            <person name="Jaros S."/>
            <person name="Januszkiewicz K."/>
            <person name="Wedrychowicz H."/>
        </authorList>
    </citation>
    <scope>NUCLEOTIDE SEQUENCE [LARGE SCALE GENOMIC DNA]</scope>
    <source>
        <strain evidence="2 3">DSM 18772</strain>
    </source>
</reference>
<dbReference type="PANTHER" id="PTHR42899:SF1">
    <property type="entry name" value="SPERMATOGENESIS-ASSOCIATED PROTEIN 20"/>
    <property type="match status" value="1"/>
</dbReference>
<evidence type="ECO:0000313" key="3">
    <source>
        <dbReference type="Proteomes" id="UP000184510"/>
    </source>
</evidence>
<evidence type="ECO:0000313" key="2">
    <source>
        <dbReference type="EMBL" id="SHJ19933.1"/>
    </source>
</evidence>
<dbReference type="SUPFAM" id="SSF48208">
    <property type="entry name" value="Six-hairpin glycosidases"/>
    <property type="match status" value="1"/>
</dbReference>
<proteinExistence type="predicted"/>
<dbReference type="CDD" id="cd02955">
    <property type="entry name" value="SSP411"/>
    <property type="match status" value="1"/>
</dbReference>
<dbReference type="GO" id="GO:0005975">
    <property type="term" value="P:carbohydrate metabolic process"/>
    <property type="evidence" value="ECO:0007669"/>
    <property type="project" value="InterPro"/>
</dbReference>